<sequence length="268" mass="30924">MRWWLISSLYITTALLSGCDDTITLSKICSDTPGFCADLNKDSHCKEERASVIFSRYREYKAPTDENKYTLLKDFEQYNECVSLAAQIEHIKLKEKTTSRVEGHLTSLKEMTRIYQDTINTEHPGLLYYHWSRRNNRMALNKLLNMQDQEHVKSDREIQLFLATFYAKIDDDKTIDILYRVLELNKAGETPDPEVFASLVSIFYKQQKYKHAYTFARVAQLSGSENIDILPVEHKLSAGGKDLGALDTLAAKTWEEISNGEFLSPRNF</sequence>
<proteinExistence type="predicted"/>
<protein>
    <recommendedName>
        <fullName evidence="3">DUF2989 domain-containing protein</fullName>
    </recommendedName>
</protein>
<dbReference type="PATRIC" id="fig|43658.6.peg.4234"/>
<dbReference type="Pfam" id="PF11207">
    <property type="entry name" value="DUF2989"/>
    <property type="match status" value="1"/>
</dbReference>
<comment type="caution">
    <text evidence="1">The sequence shown here is derived from an EMBL/GenBank/DDBJ whole genome shotgun (WGS) entry which is preliminary data.</text>
</comment>
<gene>
    <name evidence="1" type="ORF">AC626_01070</name>
</gene>
<reference evidence="2" key="1">
    <citation type="submission" date="2015-07" db="EMBL/GenBank/DDBJ databases">
        <title>Draft genome sequence of a Pseudoalteromonas rubra strain, OCN096, isolated from Kaneohe Bay, Oahu, Hawaii.</title>
        <authorList>
            <person name="Beurmann S."/>
            <person name="Ushijima B."/>
            <person name="Belcaid M."/>
            <person name="Callahan S.M."/>
            <person name="Aeby G.S."/>
        </authorList>
    </citation>
    <scope>NUCLEOTIDE SEQUENCE [LARGE SCALE GENOMIC DNA]</scope>
    <source>
        <strain evidence="2">OCN096</strain>
    </source>
</reference>
<evidence type="ECO:0008006" key="3">
    <source>
        <dbReference type="Google" id="ProtNLM"/>
    </source>
</evidence>
<evidence type="ECO:0000313" key="1">
    <source>
        <dbReference type="EMBL" id="KNC69039.1"/>
    </source>
</evidence>
<name>A0A0L0EX96_9GAMM</name>
<dbReference type="AlphaFoldDB" id="A0A0L0EX96"/>
<dbReference type="EMBL" id="LFZX01000004">
    <property type="protein sequence ID" value="KNC69039.1"/>
    <property type="molecule type" value="Genomic_DNA"/>
</dbReference>
<dbReference type="InterPro" id="IPR021372">
    <property type="entry name" value="DUF2989"/>
</dbReference>
<dbReference type="Proteomes" id="UP000036850">
    <property type="component" value="Unassembled WGS sequence"/>
</dbReference>
<dbReference type="OrthoDB" id="5900133at2"/>
<accession>A0A0L0EX96</accession>
<evidence type="ECO:0000313" key="2">
    <source>
        <dbReference type="Proteomes" id="UP000036850"/>
    </source>
</evidence>
<dbReference type="PROSITE" id="PS51257">
    <property type="entry name" value="PROKAR_LIPOPROTEIN"/>
    <property type="match status" value="1"/>
</dbReference>
<organism evidence="1 2">
    <name type="scientific">Pseudoalteromonas rubra</name>
    <dbReference type="NCBI Taxonomy" id="43658"/>
    <lineage>
        <taxon>Bacteria</taxon>
        <taxon>Pseudomonadati</taxon>
        <taxon>Pseudomonadota</taxon>
        <taxon>Gammaproteobacteria</taxon>
        <taxon>Alteromonadales</taxon>
        <taxon>Pseudoalteromonadaceae</taxon>
        <taxon>Pseudoalteromonas</taxon>
    </lineage>
</organism>